<keyword evidence="3" id="KW-0227">DNA damage</keyword>
<evidence type="ECO:0000313" key="8">
    <source>
        <dbReference type="EMBL" id="TBU26050.1"/>
    </source>
</evidence>
<evidence type="ECO:0000256" key="4">
    <source>
        <dbReference type="ARBA" id="ARBA00023204"/>
    </source>
</evidence>
<evidence type="ECO:0000256" key="2">
    <source>
        <dbReference type="ARBA" id="ARBA00010991"/>
    </source>
</evidence>
<feature type="region of interest" description="Disordered" evidence="6">
    <location>
        <begin position="140"/>
        <end position="159"/>
    </location>
</feature>
<protein>
    <submittedName>
        <fullName evidence="8">Repair protein Rad1/Rec1/Rad17-domain-containing protein</fullName>
    </submittedName>
</protein>
<feature type="compositionally biased region" description="Basic and acidic residues" evidence="6">
    <location>
        <begin position="211"/>
        <end position="222"/>
    </location>
</feature>
<name>A0A4Q9MF85_9APHY</name>
<evidence type="ECO:0000256" key="1">
    <source>
        <dbReference type="ARBA" id="ARBA00004123"/>
    </source>
</evidence>
<evidence type="ECO:0000256" key="5">
    <source>
        <dbReference type="ARBA" id="ARBA00023242"/>
    </source>
</evidence>
<dbReference type="Proteomes" id="UP000292957">
    <property type="component" value="Unassembled WGS sequence"/>
</dbReference>
<reference evidence="8" key="1">
    <citation type="submission" date="2019-01" db="EMBL/GenBank/DDBJ databases">
        <title>Draft genome sequences of three monokaryotic isolates of the white-rot basidiomycete fungus Dichomitus squalens.</title>
        <authorList>
            <consortium name="DOE Joint Genome Institute"/>
            <person name="Lopez S.C."/>
            <person name="Andreopoulos B."/>
            <person name="Pangilinan J."/>
            <person name="Lipzen A."/>
            <person name="Riley R."/>
            <person name="Ahrendt S."/>
            <person name="Ng V."/>
            <person name="Barry K."/>
            <person name="Daum C."/>
            <person name="Grigoriev I.V."/>
            <person name="Hilden K.S."/>
            <person name="Makela M.R."/>
            <person name="de Vries R.P."/>
        </authorList>
    </citation>
    <scope>NUCLEOTIDE SEQUENCE [LARGE SCALE GENOMIC DNA]</scope>
    <source>
        <strain evidence="8">OM18370.1</strain>
    </source>
</reference>
<dbReference type="AlphaFoldDB" id="A0A4Q9MF85"/>
<dbReference type="PANTHER" id="PTHR10870">
    <property type="entry name" value="CELL CYCLE CHECKPOINT PROTEIN RAD1"/>
    <property type="match status" value="1"/>
</dbReference>
<sequence length="439" mass="47567">MPPPVSARLRRVLALLVGSFCSSVEKETRPSSRRQFGDSVTYAVTTSPFGLAEEDAQSPCPILRPVNHDEKLGSSRRGDPIACVCICTRRIENEGSLRAAAAAVTKDDKYANASALFRFPAATAWVFSAVFDEFTYNPHAASQPSQHRQEHAGGDDGEEEVEMASAFEIPLGTLMDCLNVFGTAAQAPGTSSKKRKNGDDDSDGGGGGGGVKKDKGKGRADAEGGNARLDEWFAPGKGTGMRMSYAGAGHPLTVLVAEESGGPTATCEITTWDPEPRMTFNFDNDATVLRIILKSSWLRDALSELDPSTKKLTIIGHPPPPAVANNRVPRNAPPRLRLRAVGEFGTTEMDYPNDREVLETCECPATVSFTYMYSYIAKAMRALQSSSKTSLRIDDEGLLSMQFLMPGPRKQGRERSQAFIEFWTRAVCERKSMAGLARS</sequence>
<dbReference type="GO" id="GO:0000077">
    <property type="term" value="P:DNA damage checkpoint signaling"/>
    <property type="evidence" value="ECO:0007669"/>
    <property type="project" value="InterPro"/>
</dbReference>
<dbReference type="GO" id="GO:0030896">
    <property type="term" value="C:checkpoint clamp complex"/>
    <property type="evidence" value="ECO:0007669"/>
    <property type="project" value="TreeGrafter"/>
</dbReference>
<keyword evidence="4" id="KW-0234">DNA repair</keyword>
<gene>
    <name evidence="8" type="ORF">BD311DRAFT_740797</name>
</gene>
<dbReference type="InterPro" id="IPR003021">
    <property type="entry name" value="Rad1_Rec1_Rad17"/>
</dbReference>
<feature type="chain" id="PRO_5020830497" evidence="7">
    <location>
        <begin position="27"/>
        <end position="439"/>
    </location>
</feature>
<dbReference type="InterPro" id="IPR046938">
    <property type="entry name" value="DNA_clamp_sf"/>
</dbReference>
<feature type="signal peptide" evidence="7">
    <location>
        <begin position="1"/>
        <end position="26"/>
    </location>
</feature>
<proteinExistence type="inferred from homology"/>
<dbReference type="PANTHER" id="PTHR10870:SF0">
    <property type="entry name" value="CELL CYCLE CHECKPOINT PROTEIN RAD1"/>
    <property type="match status" value="1"/>
</dbReference>
<dbReference type="GO" id="GO:0006281">
    <property type="term" value="P:DNA repair"/>
    <property type="evidence" value="ECO:0007669"/>
    <property type="project" value="UniProtKB-KW"/>
</dbReference>
<dbReference type="OrthoDB" id="337581at2759"/>
<accession>A0A4Q9MF85</accession>
<evidence type="ECO:0000256" key="7">
    <source>
        <dbReference type="SAM" id="SignalP"/>
    </source>
</evidence>
<comment type="similarity">
    <text evidence="2">Belongs to the rad1 family.</text>
</comment>
<comment type="subcellular location">
    <subcellularLocation>
        <location evidence="1">Nucleus</location>
    </subcellularLocation>
</comment>
<dbReference type="SUPFAM" id="SSF55979">
    <property type="entry name" value="DNA clamp"/>
    <property type="match status" value="1"/>
</dbReference>
<evidence type="ECO:0000256" key="3">
    <source>
        <dbReference type="ARBA" id="ARBA00022763"/>
    </source>
</evidence>
<evidence type="ECO:0000256" key="6">
    <source>
        <dbReference type="SAM" id="MobiDB-lite"/>
    </source>
</evidence>
<feature type="region of interest" description="Disordered" evidence="6">
    <location>
        <begin position="187"/>
        <end position="233"/>
    </location>
</feature>
<keyword evidence="5" id="KW-0539">Nucleus</keyword>
<keyword evidence="7" id="KW-0732">Signal</keyword>
<dbReference type="PRINTS" id="PR01245">
    <property type="entry name" value="RAD1REC1"/>
</dbReference>
<dbReference type="Pfam" id="PF02144">
    <property type="entry name" value="Rad1"/>
    <property type="match status" value="1"/>
</dbReference>
<organism evidence="8">
    <name type="scientific">Dichomitus squalens</name>
    <dbReference type="NCBI Taxonomy" id="114155"/>
    <lineage>
        <taxon>Eukaryota</taxon>
        <taxon>Fungi</taxon>
        <taxon>Dikarya</taxon>
        <taxon>Basidiomycota</taxon>
        <taxon>Agaricomycotina</taxon>
        <taxon>Agaricomycetes</taxon>
        <taxon>Polyporales</taxon>
        <taxon>Polyporaceae</taxon>
        <taxon>Dichomitus</taxon>
    </lineage>
</organism>
<dbReference type="EMBL" id="ML143451">
    <property type="protein sequence ID" value="TBU26050.1"/>
    <property type="molecule type" value="Genomic_DNA"/>
</dbReference>
<dbReference type="Gene3D" id="3.70.10.10">
    <property type="match status" value="1"/>
</dbReference>